<feature type="region of interest" description="Disordered" evidence="13">
    <location>
        <begin position="616"/>
        <end position="673"/>
    </location>
</feature>
<comment type="similarity">
    <text evidence="9">Belongs to the DEAD box helicase family. DDX27/DRS1 subfamily.</text>
</comment>
<dbReference type="InterPro" id="IPR001650">
    <property type="entry name" value="Helicase_C-like"/>
</dbReference>
<dbReference type="InterPro" id="IPR011545">
    <property type="entry name" value="DEAD/DEAH_box_helicase_dom"/>
</dbReference>
<evidence type="ECO:0000259" key="16">
    <source>
        <dbReference type="PROSITE" id="PS51195"/>
    </source>
</evidence>
<keyword evidence="7 12" id="KW-0067">ATP-binding</keyword>
<evidence type="ECO:0000256" key="11">
    <source>
        <dbReference type="PROSITE-ProRule" id="PRU00552"/>
    </source>
</evidence>
<dbReference type="EMBL" id="CAXKWB010002990">
    <property type="protein sequence ID" value="CAL4068103.1"/>
    <property type="molecule type" value="Genomic_DNA"/>
</dbReference>
<dbReference type="GO" id="GO:0006364">
    <property type="term" value="P:rRNA processing"/>
    <property type="evidence" value="ECO:0007669"/>
    <property type="project" value="UniProtKB-ARBA"/>
</dbReference>
<dbReference type="PROSITE" id="PS51192">
    <property type="entry name" value="HELICASE_ATP_BIND_1"/>
    <property type="match status" value="1"/>
</dbReference>
<dbReference type="PANTHER" id="PTHR47959">
    <property type="entry name" value="ATP-DEPENDENT RNA HELICASE RHLE-RELATED"/>
    <property type="match status" value="1"/>
</dbReference>
<keyword evidence="5 12" id="KW-0378">Hydrolase</keyword>
<evidence type="ECO:0000313" key="17">
    <source>
        <dbReference type="EMBL" id="CAL4068103.1"/>
    </source>
</evidence>
<feature type="compositionally biased region" description="Basic and acidic residues" evidence="13">
    <location>
        <begin position="625"/>
        <end position="648"/>
    </location>
</feature>
<evidence type="ECO:0000259" key="15">
    <source>
        <dbReference type="PROSITE" id="PS51194"/>
    </source>
</evidence>
<feature type="compositionally biased region" description="Basic and acidic residues" evidence="13">
    <location>
        <begin position="746"/>
        <end position="755"/>
    </location>
</feature>
<dbReference type="PANTHER" id="PTHR47959:SF1">
    <property type="entry name" value="ATP-DEPENDENT RNA HELICASE DBPA"/>
    <property type="match status" value="1"/>
</dbReference>
<name>A0AAV2Q413_MEGNR</name>
<dbReference type="Pfam" id="PF00270">
    <property type="entry name" value="DEAD"/>
    <property type="match status" value="1"/>
</dbReference>
<feature type="compositionally biased region" description="Basic residues" evidence="13">
    <location>
        <begin position="770"/>
        <end position="789"/>
    </location>
</feature>
<feature type="compositionally biased region" description="Basic and acidic residues" evidence="13">
    <location>
        <begin position="703"/>
        <end position="719"/>
    </location>
</feature>
<evidence type="ECO:0000256" key="13">
    <source>
        <dbReference type="SAM" id="MobiDB-lite"/>
    </source>
</evidence>
<proteinExistence type="inferred from homology"/>
<evidence type="ECO:0000256" key="12">
    <source>
        <dbReference type="RuleBase" id="RU000492"/>
    </source>
</evidence>
<dbReference type="Proteomes" id="UP001497623">
    <property type="component" value="Unassembled WGS sequence"/>
</dbReference>
<dbReference type="Pfam" id="PF00271">
    <property type="entry name" value="Helicase_C"/>
    <property type="match status" value="1"/>
</dbReference>
<comment type="subcellular location">
    <subcellularLocation>
        <location evidence="1">Nucleus</location>
        <location evidence="1">Nucleolus</location>
    </subcellularLocation>
</comment>
<gene>
    <name evidence="17" type="ORF">MNOR_LOCUS6985</name>
</gene>
<feature type="compositionally biased region" description="Basic residues" evidence="13">
    <location>
        <begin position="656"/>
        <end position="670"/>
    </location>
</feature>
<feature type="region of interest" description="Disordered" evidence="13">
    <location>
        <begin position="687"/>
        <end position="789"/>
    </location>
</feature>
<dbReference type="SUPFAM" id="SSF52540">
    <property type="entry name" value="P-loop containing nucleoside triphosphate hydrolases"/>
    <property type="match status" value="2"/>
</dbReference>
<feature type="region of interest" description="Disordered" evidence="13">
    <location>
        <begin position="91"/>
        <end position="187"/>
    </location>
</feature>
<organism evidence="17 18">
    <name type="scientific">Meganyctiphanes norvegica</name>
    <name type="common">Northern krill</name>
    <name type="synonym">Thysanopoda norvegica</name>
    <dbReference type="NCBI Taxonomy" id="48144"/>
    <lineage>
        <taxon>Eukaryota</taxon>
        <taxon>Metazoa</taxon>
        <taxon>Ecdysozoa</taxon>
        <taxon>Arthropoda</taxon>
        <taxon>Crustacea</taxon>
        <taxon>Multicrustacea</taxon>
        <taxon>Malacostraca</taxon>
        <taxon>Eumalacostraca</taxon>
        <taxon>Eucarida</taxon>
        <taxon>Euphausiacea</taxon>
        <taxon>Euphausiidae</taxon>
        <taxon>Meganyctiphanes</taxon>
    </lineage>
</organism>
<dbReference type="GO" id="GO:0005524">
    <property type="term" value="F:ATP binding"/>
    <property type="evidence" value="ECO:0007669"/>
    <property type="project" value="UniProtKB-KW"/>
</dbReference>
<dbReference type="GO" id="GO:0005829">
    <property type="term" value="C:cytosol"/>
    <property type="evidence" value="ECO:0007669"/>
    <property type="project" value="TreeGrafter"/>
</dbReference>
<dbReference type="PROSITE" id="PS00039">
    <property type="entry name" value="DEAD_ATP_HELICASE"/>
    <property type="match status" value="1"/>
</dbReference>
<dbReference type="SMART" id="SM00490">
    <property type="entry name" value="HELICc"/>
    <property type="match status" value="1"/>
</dbReference>
<feature type="domain" description="Helicase C-terminal" evidence="15">
    <location>
        <begin position="419"/>
        <end position="592"/>
    </location>
</feature>
<dbReference type="GO" id="GO:0005730">
    <property type="term" value="C:nucleolus"/>
    <property type="evidence" value="ECO:0007669"/>
    <property type="project" value="UniProtKB-SubCell"/>
</dbReference>
<feature type="compositionally biased region" description="Basic residues" evidence="13">
    <location>
        <begin position="113"/>
        <end position="122"/>
    </location>
</feature>
<evidence type="ECO:0000256" key="1">
    <source>
        <dbReference type="ARBA" id="ARBA00004604"/>
    </source>
</evidence>
<dbReference type="GO" id="GO:0003724">
    <property type="term" value="F:RNA helicase activity"/>
    <property type="evidence" value="ECO:0007669"/>
    <property type="project" value="UniProtKB-EC"/>
</dbReference>
<feature type="compositionally biased region" description="Basic and acidic residues" evidence="13">
    <location>
        <begin position="153"/>
        <end position="173"/>
    </location>
</feature>
<dbReference type="FunFam" id="3.40.50.300:FF:000842">
    <property type="entry name" value="ATP-dependent RNA helicase DRS1"/>
    <property type="match status" value="1"/>
</dbReference>
<dbReference type="EC" id="3.6.4.13" evidence="2"/>
<accession>A0AAV2Q413</accession>
<dbReference type="GO" id="GO:0016787">
    <property type="term" value="F:hydrolase activity"/>
    <property type="evidence" value="ECO:0007669"/>
    <property type="project" value="UniProtKB-KW"/>
</dbReference>
<dbReference type="InterPro" id="IPR000629">
    <property type="entry name" value="RNA-helicase_DEAD-box_CS"/>
</dbReference>
<comment type="caution">
    <text evidence="17">The sequence shown here is derived from an EMBL/GenBank/DDBJ whole genome shotgun (WGS) entry which is preliminary data.</text>
</comment>
<keyword evidence="3" id="KW-0690">Ribosome biogenesis</keyword>
<feature type="compositionally biased region" description="Acidic residues" evidence="13">
    <location>
        <begin position="35"/>
        <end position="51"/>
    </location>
</feature>
<evidence type="ECO:0000256" key="7">
    <source>
        <dbReference type="ARBA" id="ARBA00022840"/>
    </source>
</evidence>
<dbReference type="PROSITE" id="PS51195">
    <property type="entry name" value="Q_MOTIF"/>
    <property type="match status" value="1"/>
</dbReference>
<feature type="short sequence motif" description="Q motif" evidence="11">
    <location>
        <begin position="203"/>
        <end position="231"/>
    </location>
</feature>
<dbReference type="InterPro" id="IPR014001">
    <property type="entry name" value="Helicase_ATP-bd"/>
</dbReference>
<feature type="domain" description="Helicase ATP-binding" evidence="14">
    <location>
        <begin position="234"/>
        <end position="408"/>
    </location>
</feature>
<sequence length="789" mass="90555">MFVYIKSKTRDRETQIRMTFKRKNLDPFGPGTINSDDEIDNFSEEDSESDDETKHKKKKTNKGTDFFGDFKFVDSSKDYQRDTWDDVMQYMKPKNSVDIDVKIAKHRQEQKEKRKQKKLAKKNGKEIKKEEGEKESSEDEWTEDEDDEDYEDMSDKVKRNERAEKIKEKQKERGKQRKKLPEEIQEEEDMQYFDDAPPIDTSISFQEMNLSRPLLKAVSEVGYDNPTPIQAATIPVALQGRDVCGCASTGTGKTAAFMLPILERLLFKPKEDIVCRVLILVPTRELGVQVYQVARQLSRFTEICVALSVGGLDLKTQEAALRKSPDIVIATPGRLIDHLKNTPNFNLDSIEILVLDEADRMLDEYFAEQMKEIIKQCAPIRQTMLFSATMTTGVKELATVSLSNPVKMFVNSNTDVAQNLRQEFVRLRAAQENDREAVLAYLLLRNFHDHTMVFIQTKAQCHRLHIMMGLLGIRVGELHGNLSQTQRLESLKKFKDEEIDVLLVTDVAARGLDIKGVKTVMNFTMPPSYSTYVHRVGRTARAGRCGRSVSISSEGEYKMLKEIKKSSTTAMFERVVNKDIVSKYKARMDKLEPTLKQIIKEELDDKELKEMEAKLNKMKNKVQGKGREEREWFQNRKQRQEEQSRLAIDEDGGGGKKGKKNQKKGGLRKGAKADERISRELDVAQRIAKAAAKRGVKGSPFRTKVDMDFLEDKEGRDKPNLASKKKNKENMGQKGKKGNKSSFTKELTRTDDKSLKKYRNSLSYEERKDTFKKKNPGKKFKPNQGKGKR</sequence>
<protein>
    <recommendedName>
        <fullName evidence="2">RNA helicase</fullName>
        <ecNumber evidence="2">3.6.4.13</ecNumber>
    </recommendedName>
</protein>
<evidence type="ECO:0000259" key="14">
    <source>
        <dbReference type="PROSITE" id="PS51192"/>
    </source>
</evidence>
<keyword evidence="8" id="KW-0539">Nucleus</keyword>
<comment type="catalytic activity">
    <reaction evidence="10">
        <text>ATP + H2O = ADP + phosphate + H(+)</text>
        <dbReference type="Rhea" id="RHEA:13065"/>
        <dbReference type="ChEBI" id="CHEBI:15377"/>
        <dbReference type="ChEBI" id="CHEBI:15378"/>
        <dbReference type="ChEBI" id="CHEBI:30616"/>
        <dbReference type="ChEBI" id="CHEBI:43474"/>
        <dbReference type="ChEBI" id="CHEBI:456216"/>
        <dbReference type="EC" id="3.6.4.13"/>
    </reaction>
</comment>
<evidence type="ECO:0000256" key="9">
    <source>
        <dbReference type="ARBA" id="ARBA00043999"/>
    </source>
</evidence>
<feature type="compositionally biased region" description="Acidic residues" evidence="13">
    <location>
        <begin position="136"/>
        <end position="152"/>
    </location>
</feature>
<feature type="compositionally biased region" description="Basic and acidic residues" evidence="13">
    <location>
        <begin position="95"/>
        <end position="112"/>
    </location>
</feature>
<evidence type="ECO:0000256" key="2">
    <source>
        <dbReference type="ARBA" id="ARBA00012552"/>
    </source>
</evidence>
<dbReference type="CDD" id="cd18787">
    <property type="entry name" value="SF2_C_DEAD"/>
    <property type="match status" value="1"/>
</dbReference>
<dbReference type="SMART" id="SM00487">
    <property type="entry name" value="DEXDc"/>
    <property type="match status" value="1"/>
</dbReference>
<evidence type="ECO:0000256" key="6">
    <source>
        <dbReference type="ARBA" id="ARBA00022806"/>
    </source>
</evidence>
<dbReference type="PROSITE" id="PS51194">
    <property type="entry name" value="HELICASE_CTER"/>
    <property type="match status" value="1"/>
</dbReference>
<evidence type="ECO:0000256" key="5">
    <source>
        <dbReference type="ARBA" id="ARBA00022801"/>
    </source>
</evidence>
<feature type="compositionally biased region" description="Basic and acidic residues" evidence="13">
    <location>
        <begin position="123"/>
        <end position="135"/>
    </location>
</feature>
<evidence type="ECO:0000256" key="8">
    <source>
        <dbReference type="ARBA" id="ARBA00023242"/>
    </source>
</evidence>
<dbReference type="InterPro" id="IPR014014">
    <property type="entry name" value="RNA_helicase_DEAD_Q_motif"/>
</dbReference>
<evidence type="ECO:0000256" key="10">
    <source>
        <dbReference type="ARBA" id="ARBA00047984"/>
    </source>
</evidence>
<dbReference type="InterPro" id="IPR050079">
    <property type="entry name" value="DEAD_box_RNA_helicase"/>
</dbReference>
<feature type="region of interest" description="Disordered" evidence="13">
    <location>
        <begin position="16"/>
        <end position="65"/>
    </location>
</feature>
<evidence type="ECO:0000256" key="4">
    <source>
        <dbReference type="ARBA" id="ARBA00022741"/>
    </source>
</evidence>
<keyword evidence="18" id="KW-1185">Reference proteome</keyword>
<dbReference type="GO" id="GO:0003676">
    <property type="term" value="F:nucleic acid binding"/>
    <property type="evidence" value="ECO:0007669"/>
    <property type="project" value="InterPro"/>
</dbReference>
<dbReference type="Gene3D" id="3.40.50.300">
    <property type="entry name" value="P-loop containing nucleotide triphosphate hydrolases"/>
    <property type="match status" value="2"/>
</dbReference>
<keyword evidence="4 12" id="KW-0547">Nucleotide-binding</keyword>
<keyword evidence="6 12" id="KW-0347">Helicase</keyword>
<evidence type="ECO:0000256" key="3">
    <source>
        <dbReference type="ARBA" id="ARBA00022517"/>
    </source>
</evidence>
<reference evidence="17 18" key="1">
    <citation type="submission" date="2024-05" db="EMBL/GenBank/DDBJ databases">
        <authorList>
            <person name="Wallberg A."/>
        </authorList>
    </citation>
    <scope>NUCLEOTIDE SEQUENCE [LARGE SCALE GENOMIC DNA]</scope>
</reference>
<dbReference type="AlphaFoldDB" id="A0AAV2Q413"/>
<evidence type="ECO:0000313" key="18">
    <source>
        <dbReference type="Proteomes" id="UP001497623"/>
    </source>
</evidence>
<dbReference type="InterPro" id="IPR027417">
    <property type="entry name" value="P-loop_NTPase"/>
</dbReference>
<dbReference type="CDD" id="cd17947">
    <property type="entry name" value="DEADc_DDX27"/>
    <property type="match status" value="1"/>
</dbReference>
<feature type="domain" description="DEAD-box RNA helicase Q" evidence="16">
    <location>
        <begin position="203"/>
        <end position="231"/>
    </location>
</feature>